<evidence type="ECO:0000313" key="2">
    <source>
        <dbReference type="Proteomes" id="UP000239001"/>
    </source>
</evidence>
<dbReference type="AlphaFoldDB" id="A0A2T1LVD7"/>
<protein>
    <submittedName>
        <fullName evidence="1">Uncharacterized protein</fullName>
    </submittedName>
</protein>
<dbReference type="OrthoDB" id="427250at2"/>
<accession>A0A2T1LVD7</accession>
<organism evidence="1 2">
    <name type="scientific">Aphanothece hegewaldii CCALA 016</name>
    <dbReference type="NCBI Taxonomy" id="2107694"/>
    <lineage>
        <taxon>Bacteria</taxon>
        <taxon>Bacillati</taxon>
        <taxon>Cyanobacteriota</taxon>
        <taxon>Cyanophyceae</taxon>
        <taxon>Oscillatoriophycideae</taxon>
        <taxon>Chroococcales</taxon>
        <taxon>Aphanothecaceae</taxon>
        <taxon>Aphanothece</taxon>
    </lineage>
</organism>
<gene>
    <name evidence="1" type="ORF">C7H19_15680</name>
</gene>
<dbReference type="RefSeq" id="WP_106457866.1">
    <property type="nucleotide sequence ID" value="NZ_PXOH01000018.1"/>
</dbReference>
<dbReference type="Proteomes" id="UP000239001">
    <property type="component" value="Unassembled WGS sequence"/>
</dbReference>
<dbReference type="EMBL" id="PXOH01000018">
    <property type="protein sequence ID" value="PSF35677.1"/>
    <property type="molecule type" value="Genomic_DNA"/>
</dbReference>
<reference evidence="1 2" key="1">
    <citation type="submission" date="2018-03" db="EMBL/GenBank/DDBJ databases">
        <title>The ancient ancestry and fast evolution of plastids.</title>
        <authorList>
            <person name="Moore K.R."/>
            <person name="Magnabosco C."/>
            <person name="Momper L."/>
            <person name="Gold D.A."/>
            <person name="Bosak T."/>
            <person name="Fournier G.P."/>
        </authorList>
    </citation>
    <scope>NUCLEOTIDE SEQUENCE [LARGE SCALE GENOMIC DNA]</scope>
    <source>
        <strain evidence="1 2">CCALA 016</strain>
    </source>
</reference>
<keyword evidence="2" id="KW-1185">Reference proteome</keyword>
<name>A0A2T1LVD7_9CHRO</name>
<comment type="caution">
    <text evidence="1">The sequence shown here is derived from an EMBL/GenBank/DDBJ whole genome shotgun (WGS) entry which is preliminary data.</text>
</comment>
<reference evidence="1 2" key="2">
    <citation type="submission" date="2018-03" db="EMBL/GenBank/DDBJ databases">
        <authorList>
            <person name="Keele B.F."/>
        </authorList>
    </citation>
    <scope>NUCLEOTIDE SEQUENCE [LARGE SCALE GENOMIC DNA]</scope>
    <source>
        <strain evidence="1 2">CCALA 016</strain>
    </source>
</reference>
<proteinExistence type="predicted"/>
<sequence>MSEEEIRNLVASNAKAIAALTQLANEILPRVDEMQRQIESMQRQHLDALRRTNDHSADIRELTIENQRILRYLEKIVNRSESN</sequence>
<evidence type="ECO:0000313" key="1">
    <source>
        <dbReference type="EMBL" id="PSF35677.1"/>
    </source>
</evidence>